<feature type="domain" description="C-JID" evidence="4">
    <location>
        <begin position="1037"/>
        <end position="1180"/>
    </location>
</feature>
<evidence type="ECO:0000259" key="3">
    <source>
        <dbReference type="Pfam" id="PF01582"/>
    </source>
</evidence>
<feature type="domain" description="TIR" evidence="3">
    <location>
        <begin position="1"/>
        <end position="87"/>
    </location>
</feature>
<evidence type="ECO:0008006" key="8">
    <source>
        <dbReference type="Google" id="ProtNLM"/>
    </source>
</evidence>
<dbReference type="InterPro" id="IPR035897">
    <property type="entry name" value="Toll_tir_struct_dom_sf"/>
</dbReference>
<organism evidence="6 7">
    <name type="scientific">Brassica carinata</name>
    <name type="common">Ethiopian mustard</name>
    <name type="synonym">Abyssinian cabbage</name>
    <dbReference type="NCBI Taxonomy" id="52824"/>
    <lineage>
        <taxon>Eukaryota</taxon>
        <taxon>Viridiplantae</taxon>
        <taxon>Streptophyta</taxon>
        <taxon>Embryophyta</taxon>
        <taxon>Tracheophyta</taxon>
        <taxon>Spermatophyta</taxon>
        <taxon>Magnoliopsida</taxon>
        <taxon>eudicotyledons</taxon>
        <taxon>Gunneridae</taxon>
        <taxon>Pentapetalae</taxon>
        <taxon>rosids</taxon>
        <taxon>malvids</taxon>
        <taxon>Brassicales</taxon>
        <taxon>Brassicaceae</taxon>
        <taxon>Brassiceae</taxon>
        <taxon>Brassica</taxon>
    </lineage>
</organism>
<keyword evidence="2" id="KW-0677">Repeat</keyword>
<evidence type="ECO:0000313" key="6">
    <source>
        <dbReference type="EMBL" id="KAG2256203.1"/>
    </source>
</evidence>
<gene>
    <name evidence="6" type="ORF">Bca52824_075497</name>
</gene>
<dbReference type="InterPro" id="IPR044974">
    <property type="entry name" value="Disease_R_plants"/>
</dbReference>
<dbReference type="GO" id="GO:0061809">
    <property type="term" value="F:NAD+ nucleosidase activity, cyclic ADP-ribose generating"/>
    <property type="evidence" value="ECO:0007669"/>
    <property type="project" value="UniProtKB-EC"/>
</dbReference>
<sequence length="1224" mass="138214">MVIPVFYDVDPCHVRKQKGDFGKVFKETCEGKPEDVKKRWIRALANMAGEDSRNCCSKADMIERIASDVLRKLVRVRPSHDFSDFVGLEAHLEAMSSMLCLGSEEARMVGILGPSGTGNTTIARALFTQLSSQFHHRAFVAYKKTIRDNYGMKLCVVKQRLKHKKVLIILDDVDDLEILKTLVGETGWFGSGSIIIVITQDRQILKSHKIDLIYEVEFPSEDLALQMFCLSAFGENSPPSCFRKLAGRVAHLAGNLPLGLTVLGSSLRGKKDKEEWMEMLLRLEHGLDGTIEKTDQDVFLYIACLFNGHKVNYIKNLLGESANIGLNILADKSLICITPPHRTVQMQNLLQRLGKEIVRAESIYNPGKRRFLVDAKDIADVFADNTGTENVLGIFLNTSDINEPISIGRKSFKGMRNLQFLKIYKEWLQETSEDILCLPRGLVYLPRKLRLLYWDEYPLKYIPSKFRTDCLVKLTMENSKLEKMWDGIQKLRLDGSRKLKEISNLPNAINLEKLNLSGCASLVTLPSSIQNLHKLRNLSMGECTVLQTLPNDANLGSFVYLNLSGCSKLRTFPRISRNISGLILVGTAIEEEESACIENISGITDLDWCGCPMRCMPSNFHAEYLVELTMRYSKLEKLWEGIQLLKNLVYMDLSGCENLKEIPDLSEATKLQRLELNDRNLNELKVLRMSGCTRLEFLPSYVNLASLNYLNLTGCARLRSFPRISSNISRLLLGGTSIVEDEDCFFIGNISGLTELVWSDCPMRYMPSDFCAEYLVELIMPGSKLVKLWEGVQSLQYLRRMDLSRSENLKEIPNLLKATCLEYLDLNECKSLVMLPSSIRNLNKLKKLNMKGCTRLEVLPHDVNLASLCHLDLSGCSMLRSFRQISTRISLLSLDHTSIEEVPFWIEKFTELTTLTMSGCKRLINVAPNVFKLECLALVDFSECGSVKAFSDAGMVTTVEQLSQPNDASLPLKILHLGGKTVWQKLLTVCAKNCESLQILSHPFLNPMSRLEFYNCFNMDGDARELILQSDFDYAILPGREVPTYFMHRAGGSNLVISLPQSSLSQKIWGFKACIILEPPTDPKDRSVNIGVRCYVRGKSGVHHFYIDVDSCKMDHLVMFHFGFPLGEVYCPQSKLDYNHVEFEFFLHNYACSCVRFGPERYTQTCPLSLERIKGCGVRVLNLSPSPGGAASGSESEYNQQCGERCDEATERSKKRMRVSLSLN</sequence>
<feature type="domain" description="Disease resistance protein Roq1-like winged-helix" evidence="5">
    <location>
        <begin position="293"/>
        <end position="362"/>
    </location>
</feature>
<dbReference type="InterPro" id="IPR001611">
    <property type="entry name" value="Leu-rich_rpt"/>
</dbReference>
<dbReference type="PANTHER" id="PTHR11017:SF274">
    <property type="entry name" value="ADP-RIBOSYL CYCLASE_CYCLIC ADP-RIBOSE HYDROLASE-RELATED"/>
    <property type="match status" value="1"/>
</dbReference>
<dbReference type="Gene3D" id="3.40.50.10140">
    <property type="entry name" value="Toll/interleukin-1 receptor homology (TIR) domain"/>
    <property type="match status" value="1"/>
</dbReference>
<evidence type="ECO:0000256" key="1">
    <source>
        <dbReference type="ARBA" id="ARBA00022614"/>
    </source>
</evidence>
<dbReference type="GO" id="GO:0006952">
    <property type="term" value="P:defense response"/>
    <property type="evidence" value="ECO:0007669"/>
    <property type="project" value="InterPro"/>
</dbReference>
<keyword evidence="7" id="KW-1185">Reference proteome</keyword>
<dbReference type="Pfam" id="PF07725">
    <property type="entry name" value="LRR_3"/>
    <property type="match status" value="3"/>
</dbReference>
<proteinExistence type="predicted"/>
<keyword evidence="1" id="KW-0433">Leucine-rich repeat</keyword>
<dbReference type="SUPFAM" id="SSF52200">
    <property type="entry name" value="Toll/Interleukin receptor TIR domain"/>
    <property type="match status" value="1"/>
</dbReference>
<dbReference type="AlphaFoldDB" id="A0A8X7PT61"/>
<evidence type="ECO:0000313" key="7">
    <source>
        <dbReference type="Proteomes" id="UP000886595"/>
    </source>
</evidence>
<evidence type="ECO:0000259" key="5">
    <source>
        <dbReference type="Pfam" id="PF23282"/>
    </source>
</evidence>
<dbReference type="PRINTS" id="PR00364">
    <property type="entry name" value="DISEASERSIST"/>
</dbReference>
<dbReference type="EMBL" id="JAAMPC010000015">
    <property type="protein sequence ID" value="KAG2256203.1"/>
    <property type="molecule type" value="Genomic_DNA"/>
</dbReference>
<dbReference type="InterPro" id="IPR045344">
    <property type="entry name" value="C-JID"/>
</dbReference>
<dbReference type="InterPro" id="IPR042197">
    <property type="entry name" value="Apaf_helical"/>
</dbReference>
<dbReference type="Pfam" id="PF01582">
    <property type="entry name" value="TIR"/>
    <property type="match status" value="1"/>
</dbReference>
<evidence type="ECO:0000259" key="4">
    <source>
        <dbReference type="Pfam" id="PF20160"/>
    </source>
</evidence>
<dbReference type="GO" id="GO:0043531">
    <property type="term" value="F:ADP binding"/>
    <property type="evidence" value="ECO:0007669"/>
    <property type="project" value="InterPro"/>
</dbReference>
<comment type="caution">
    <text evidence="6">The sequence shown here is derived from an EMBL/GenBank/DDBJ whole genome shotgun (WGS) entry which is preliminary data.</text>
</comment>
<dbReference type="GO" id="GO:0007165">
    <property type="term" value="P:signal transduction"/>
    <property type="evidence" value="ECO:0007669"/>
    <property type="project" value="InterPro"/>
</dbReference>
<dbReference type="SUPFAM" id="SSF52058">
    <property type="entry name" value="L domain-like"/>
    <property type="match status" value="2"/>
</dbReference>
<dbReference type="OrthoDB" id="1070682at2759"/>
<dbReference type="Gene3D" id="1.10.8.430">
    <property type="entry name" value="Helical domain of apoptotic protease-activating factors"/>
    <property type="match status" value="1"/>
</dbReference>
<dbReference type="InterPro" id="IPR000157">
    <property type="entry name" value="TIR_dom"/>
</dbReference>
<dbReference type="Pfam" id="PF23282">
    <property type="entry name" value="WHD_ROQ1"/>
    <property type="match status" value="1"/>
</dbReference>
<dbReference type="InterPro" id="IPR058192">
    <property type="entry name" value="WHD_ROQ1-like"/>
</dbReference>
<evidence type="ECO:0000256" key="2">
    <source>
        <dbReference type="ARBA" id="ARBA00022737"/>
    </source>
</evidence>
<protein>
    <recommendedName>
        <fullName evidence="8">Disease resistance protein</fullName>
    </recommendedName>
</protein>
<dbReference type="InterPro" id="IPR027417">
    <property type="entry name" value="P-loop_NTPase"/>
</dbReference>
<reference evidence="6 7" key="1">
    <citation type="submission" date="2020-02" db="EMBL/GenBank/DDBJ databases">
        <authorList>
            <person name="Ma Q."/>
            <person name="Huang Y."/>
            <person name="Song X."/>
            <person name="Pei D."/>
        </authorList>
    </citation>
    <scope>NUCLEOTIDE SEQUENCE [LARGE SCALE GENOMIC DNA]</scope>
    <source>
        <strain evidence="6">Sxm20200214</strain>
        <tissue evidence="6">Leaf</tissue>
    </source>
</reference>
<dbReference type="Gene3D" id="3.40.50.300">
    <property type="entry name" value="P-loop containing nucleotide triphosphate hydrolases"/>
    <property type="match status" value="2"/>
</dbReference>
<dbReference type="Proteomes" id="UP000886595">
    <property type="component" value="Unassembled WGS sequence"/>
</dbReference>
<dbReference type="PANTHER" id="PTHR11017">
    <property type="entry name" value="LEUCINE-RICH REPEAT-CONTAINING PROTEIN"/>
    <property type="match status" value="1"/>
</dbReference>
<dbReference type="InterPro" id="IPR032675">
    <property type="entry name" value="LRR_dom_sf"/>
</dbReference>
<dbReference type="Pfam" id="PF00560">
    <property type="entry name" value="LRR_1"/>
    <property type="match status" value="1"/>
</dbReference>
<dbReference type="Gene3D" id="3.80.10.10">
    <property type="entry name" value="Ribonuclease Inhibitor"/>
    <property type="match status" value="4"/>
</dbReference>
<dbReference type="SUPFAM" id="SSF52540">
    <property type="entry name" value="P-loop containing nucleoside triphosphate hydrolases"/>
    <property type="match status" value="1"/>
</dbReference>
<dbReference type="InterPro" id="IPR011713">
    <property type="entry name" value="Leu-rich_rpt_3"/>
</dbReference>
<accession>A0A8X7PT61</accession>
<dbReference type="Pfam" id="PF20160">
    <property type="entry name" value="C-JID"/>
    <property type="match status" value="1"/>
</dbReference>
<dbReference type="FunFam" id="3.80.10.10:FF:000386">
    <property type="entry name" value="Disease resistance protein RPS4"/>
    <property type="match status" value="1"/>
</dbReference>
<name>A0A8X7PT61_BRACI</name>